<dbReference type="AlphaFoldDB" id="A0A6M8EDC5"/>
<gene>
    <name evidence="2" type="ORF">AACT_2423</name>
</gene>
<reference evidence="2 3" key="1">
    <citation type="submission" date="2019-08" db="EMBL/GenBank/DDBJ databases">
        <title>Complete genome sequence of Arcobacter acticola.</title>
        <authorList>
            <person name="Miller W."/>
        </authorList>
    </citation>
    <scope>NUCLEOTIDE SEQUENCE [LARGE SCALE GENOMIC DNA]</scope>
    <source>
        <strain evidence="2 3">KCTC 52212</strain>
    </source>
</reference>
<feature type="signal peptide" evidence="1">
    <location>
        <begin position="1"/>
        <end position="19"/>
    </location>
</feature>
<dbReference type="KEGG" id="paco:AACT_2423"/>
<name>A0A6M8EDC5_9BACT</name>
<organism evidence="2 3">
    <name type="scientific">Arcobacter acticola</name>
    <dbReference type="NCBI Taxonomy" id="1849015"/>
    <lineage>
        <taxon>Bacteria</taxon>
        <taxon>Pseudomonadati</taxon>
        <taxon>Campylobacterota</taxon>
        <taxon>Epsilonproteobacteria</taxon>
        <taxon>Campylobacterales</taxon>
        <taxon>Arcobacteraceae</taxon>
        <taxon>Arcobacter</taxon>
    </lineage>
</organism>
<keyword evidence="3" id="KW-1185">Reference proteome</keyword>
<keyword evidence="1" id="KW-0732">Signal</keyword>
<proteinExistence type="predicted"/>
<protein>
    <recommendedName>
        <fullName evidence="4">DUF481 domain-containing protein</fullName>
    </recommendedName>
</protein>
<evidence type="ECO:0000313" key="3">
    <source>
        <dbReference type="Proteomes" id="UP000503483"/>
    </source>
</evidence>
<dbReference type="RefSeq" id="WP_172127292.1">
    <property type="nucleotide sequence ID" value="NZ_CP042652.1"/>
</dbReference>
<evidence type="ECO:0008006" key="4">
    <source>
        <dbReference type="Google" id="ProtNLM"/>
    </source>
</evidence>
<sequence length="238" mass="27976">MNKLLIPILFLANSCYANTNEETNNLSYLETALVKVNKNSRYAKPVILNSQNKRQNNLVPKVNNDFNLLIDSQGERELRYIFEKPYRNNNSLINFGISFKDKAYKNIDFKTRLGLKLNNKINPFIQLTTNKTWKNIYGVDYALGQILKKSVKKKAEYRSYLKLDRKLNDKYSIHNYNESYWQDTEVDYVDINSSLYLKQKLTRKSNLIYKIGLKANDSEGRQEIKNYGINIKYKIAIL</sequence>
<evidence type="ECO:0000256" key="1">
    <source>
        <dbReference type="SAM" id="SignalP"/>
    </source>
</evidence>
<dbReference type="Proteomes" id="UP000503483">
    <property type="component" value="Chromosome"/>
</dbReference>
<feature type="chain" id="PRO_5026780751" description="DUF481 domain-containing protein" evidence="1">
    <location>
        <begin position="20"/>
        <end position="238"/>
    </location>
</feature>
<evidence type="ECO:0000313" key="2">
    <source>
        <dbReference type="EMBL" id="QKE29523.1"/>
    </source>
</evidence>
<dbReference type="EMBL" id="CP042652">
    <property type="protein sequence ID" value="QKE29523.1"/>
    <property type="molecule type" value="Genomic_DNA"/>
</dbReference>
<accession>A0A6M8EDC5</accession>